<evidence type="ECO:0000313" key="2">
    <source>
        <dbReference type="Proteomes" id="UP000265566"/>
    </source>
</evidence>
<dbReference type="Gramene" id="rna45132">
    <property type="protein sequence ID" value="RHN39133.1"/>
    <property type="gene ID" value="gene45132"/>
</dbReference>
<dbReference type="EMBL" id="PSQE01000008">
    <property type="protein sequence ID" value="RHN39133.1"/>
    <property type="molecule type" value="Genomic_DNA"/>
</dbReference>
<evidence type="ECO:0000313" key="1">
    <source>
        <dbReference type="EMBL" id="RHN39133.1"/>
    </source>
</evidence>
<dbReference type="AlphaFoldDB" id="A0A396GEE5"/>
<reference evidence="2" key="1">
    <citation type="journal article" date="2018" name="Nat. Plants">
        <title>Whole-genome landscape of Medicago truncatula symbiotic genes.</title>
        <authorList>
            <person name="Pecrix Y."/>
            <person name="Staton S.E."/>
            <person name="Sallet E."/>
            <person name="Lelandais-Briere C."/>
            <person name="Moreau S."/>
            <person name="Carrere S."/>
            <person name="Blein T."/>
            <person name="Jardinaud M.F."/>
            <person name="Latrasse D."/>
            <person name="Zouine M."/>
            <person name="Zahm M."/>
            <person name="Kreplak J."/>
            <person name="Mayjonade B."/>
            <person name="Satge C."/>
            <person name="Perez M."/>
            <person name="Cauet S."/>
            <person name="Marande W."/>
            <person name="Chantry-Darmon C."/>
            <person name="Lopez-Roques C."/>
            <person name="Bouchez O."/>
            <person name="Berard A."/>
            <person name="Debelle F."/>
            <person name="Munos S."/>
            <person name="Bendahmane A."/>
            <person name="Berges H."/>
            <person name="Niebel A."/>
            <person name="Buitink J."/>
            <person name="Frugier F."/>
            <person name="Benhamed M."/>
            <person name="Crespi M."/>
            <person name="Gouzy J."/>
            <person name="Gamas P."/>
        </authorList>
    </citation>
    <scope>NUCLEOTIDE SEQUENCE [LARGE SCALE GENOMIC DNA]</scope>
    <source>
        <strain evidence="2">cv. Jemalong A17</strain>
    </source>
</reference>
<dbReference type="Proteomes" id="UP000265566">
    <property type="component" value="Chromosome 8"/>
</dbReference>
<gene>
    <name evidence="1" type="ORF">MtrunA17_Chr8g0340601</name>
</gene>
<comment type="caution">
    <text evidence="1">The sequence shown here is derived from an EMBL/GenBank/DDBJ whole genome shotgun (WGS) entry which is preliminary data.</text>
</comment>
<protein>
    <submittedName>
        <fullName evidence="1">Uncharacterized protein</fullName>
    </submittedName>
</protein>
<name>A0A396GEE5_MEDTR</name>
<accession>A0A396GEE5</accession>
<organism evidence="1 2">
    <name type="scientific">Medicago truncatula</name>
    <name type="common">Barrel medic</name>
    <name type="synonym">Medicago tribuloides</name>
    <dbReference type="NCBI Taxonomy" id="3880"/>
    <lineage>
        <taxon>Eukaryota</taxon>
        <taxon>Viridiplantae</taxon>
        <taxon>Streptophyta</taxon>
        <taxon>Embryophyta</taxon>
        <taxon>Tracheophyta</taxon>
        <taxon>Spermatophyta</taxon>
        <taxon>Magnoliopsida</taxon>
        <taxon>eudicotyledons</taxon>
        <taxon>Gunneridae</taxon>
        <taxon>Pentapetalae</taxon>
        <taxon>rosids</taxon>
        <taxon>fabids</taxon>
        <taxon>Fabales</taxon>
        <taxon>Fabaceae</taxon>
        <taxon>Papilionoideae</taxon>
        <taxon>50 kb inversion clade</taxon>
        <taxon>NPAAA clade</taxon>
        <taxon>Hologalegina</taxon>
        <taxon>IRL clade</taxon>
        <taxon>Trifolieae</taxon>
        <taxon>Medicago</taxon>
    </lineage>
</organism>
<proteinExistence type="predicted"/>
<sequence>MVYNFVSRHCCLDLLVLRADKIMSVGSCMNNEVYLPSKGCASFTSDWILHD</sequence>